<evidence type="ECO:0000313" key="7">
    <source>
        <dbReference type="Proteomes" id="UP000232323"/>
    </source>
</evidence>
<keyword evidence="3 5" id="KW-0819">tRNA processing</keyword>
<dbReference type="SUPFAM" id="SSF160350">
    <property type="entry name" value="Rnp2-like"/>
    <property type="match status" value="1"/>
</dbReference>
<dbReference type="EMBL" id="BEGY01000192">
    <property type="protein sequence ID" value="GAX85791.1"/>
    <property type="molecule type" value="Genomic_DNA"/>
</dbReference>
<dbReference type="Pfam" id="PF01900">
    <property type="entry name" value="RNase_P_Rpp14"/>
    <property type="match status" value="1"/>
</dbReference>
<dbReference type="Proteomes" id="UP000232323">
    <property type="component" value="Unassembled WGS sequence"/>
</dbReference>
<dbReference type="GO" id="GO:0000172">
    <property type="term" value="C:ribonuclease MRP complex"/>
    <property type="evidence" value="ECO:0007669"/>
    <property type="project" value="TreeGrafter"/>
</dbReference>
<gene>
    <name evidence="6" type="ORF">CEUSTIGMA_g13206.t1</name>
</gene>
<dbReference type="InterPro" id="IPR002759">
    <property type="entry name" value="Pop5/Rpp14/Rnp2-like"/>
</dbReference>
<comment type="function">
    <text evidence="5">Component of ribonuclease P, a protein complex that generates mature tRNA molecules by cleaving their 5'-ends.</text>
</comment>
<proteinExistence type="inferred from homology"/>
<evidence type="ECO:0000256" key="3">
    <source>
        <dbReference type="ARBA" id="ARBA00022694"/>
    </source>
</evidence>
<dbReference type="GO" id="GO:0030681">
    <property type="term" value="C:multimeric ribonuclease P complex"/>
    <property type="evidence" value="ECO:0007669"/>
    <property type="project" value="TreeGrafter"/>
</dbReference>
<evidence type="ECO:0000313" key="6">
    <source>
        <dbReference type="EMBL" id="GAX85791.1"/>
    </source>
</evidence>
<dbReference type="GO" id="GO:0005730">
    <property type="term" value="C:nucleolus"/>
    <property type="evidence" value="ECO:0007669"/>
    <property type="project" value="TreeGrafter"/>
</dbReference>
<dbReference type="GO" id="GO:0001682">
    <property type="term" value="P:tRNA 5'-leader removal"/>
    <property type="evidence" value="ECO:0007669"/>
    <property type="project" value="InterPro"/>
</dbReference>
<evidence type="ECO:0000256" key="2">
    <source>
        <dbReference type="ARBA" id="ARBA00010800"/>
    </source>
</evidence>
<evidence type="ECO:0000256" key="4">
    <source>
        <dbReference type="ARBA" id="ARBA00023242"/>
    </source>
</evidence>
<keyword evidence="7" id="KW-1185">Reference proteome</keyword>
<protein>
    <recommendedName>
        <fullName evidence="5">Ribonuclease P/MRP protein subunit POP5</fullName>
    </recommendedName>
</protein>
<comment type="subcellular location">
    <subcellularLocation>
        <location evidence="1">Nucleus</location>
    </subcellularLocation>
</comment>
<reference evidence="6 7" key="1">
    <citation type="submission" date="2017-08" db="EMBL/GenBank/DDBJ databases">
        <title>Acidophilic green algal genome provides insights into adaptation to an acidic environment.</title>
        <authorList>
            <person name="Hirooka S."/>
            <person name="Hirose Y."/>
            <person name="Kanesaki Y."/>
            <person name="Higuchi S."/>
            <person name="Fujiwara T."/>
            <person name="Onuma R."/>
            <person name="Era A."/>
            <person name="Ohbayashi R."/>
            <person name="Uzuka A."/>
            <person name="Nozaki H."/>
            <person name="Yoshikawa H."/>
            <person name="Miyagishima S.Y."/>
        </authorList>
    </citation>
    <scope>NUCLEOTIDE SEQUENCE [LARGE SCALE GENOMIC DNA]</scope>
    <source>
        <strain evidence="6 7">NIES-2499</strain>
    </source>
</reference>
<accession>A0A250XRS2</accession>
<dbReference type="Gene3D" id="3.30.70.3250">
    <property type="entry name" value="Ribonuclease P, Pop5 subunit"/>
    <property type="match status" value="1"/>
</dbReference>
<dbReference type="AlphaFoldDB" id="A0A250XRS2"/>
<comment type="caution">
    <text evidence="6">The sequence shown here is derived from an EMBL/GenBank/DDBJ whole genome shotgun (WGS) entry which is preliminary data.</text>
</comment>
<comment type="similarity">
    <text evidence="2 5">Belongs to the eukaryotic/archaeal RNase P protein component 2 family.</text>
</comment>
<dbReference type="InterPro" id="IPR038085">
    <property type="entry name" value="Rnp2-like_sf"/>
</dbReference>
<organism evidence="6 7">
    <name type="scientific">Chlamydomonas eustigma</name>
    <dbReference type="NCBI Taxonomy" id="1157962"/>
    <lineage>
        <taxon>Eukaryota</taxon>
        <taxon>Viridiplantae</taxon>
        <taxon>Chlorophyta</taxon>
        <taxon>core chlorophytes</taxon>
        <taxon>Chlorophyceae</taxon>
        <taxon>CS clade</taxon>
        <taxon>Chlamydomonadales</taxon>
        <taxon>Chlamydomonadaceae</taxon>
        <taxon>Chlamydomonas</taxon>
    </lineage>
</organism>
<sequence>MARFKNRYFLYLLTWRNGNRDDTLSESLLLQCIRDSVQTNFGDTVLGAILASLQVKFLCLASGLCIIRCGRDESQQITGALSLISEVKQNRLFFTCLYSSGNFLSCREVALVNHAAVAQANLSTKLKSQLVEAKERLRALEL</sequence>
<dbReference type="GO" id="GO:0033204">
    <property type="term" value="F:ribonuclease P RNA binding"/>
    <property type="evidence" value="ECO:0007669"/>
    <property type="project" value="InterPro"/>
</dbReference>
<dbReference type="InterPro" id="IPR016819">
    <property type="entry name" value="RNase_P/MRP_POP5"/>
</dbReference>
<dbReference type="PANTHER" id="PTHR15441:SF2">
    <property type="entry name" value="RIBONUCLEASE P_MRP PROTEIN SUBUNIT POP5"/>
    <property type="match status" value="1"/>
</dbReference>
<dbReference type="STRING" id="1157962.A0A250XRS2"/>
<dbReference type="PIRSF" id="PIRSF023803">
    <property type="entry name" value="Ribonuclease_P_prd"/>
    <property type="match status" value="1"/>
</dbReference>
<dbReference type="OrthoDB" id="24745at2759"/>
<dbReference type="PANTHER" id="PTHR15441">
    <property type="entry name" value="RIBONUCLEASE P PROTEIN SUBUNIT P14"/>
    <property type="match status" value="1"/>
</dbReference>
<name>A0A250XRS2_9CHLO</name>
<keyword evidence="4" id="KW-0539">Nucleus</keyword>
<evidence type="ECO:0000256" key="5">
    <source>
        <dbReference type="PIRNR" id="PIRNR023803"/>
    </source>
</evidence>
<evidence type="ECO:0000256" key="1">
    <source>
        <dbReference type="ARBA" id="ARBA00004123"/>
    </source>
</evidence>